<dbReference type="Pfam" id="PF08869">
    <property type="entry name" value="XisI"/>
    <property type="match status" value="1"/>
</dbReference>
<protein>
    <submittedName>
        <fullName evidence="1">XisI protein</fullName>
    </submittedName>
</protein>
<dbReference type="EMBL" id="JBBLXS010000449">
    <property type="protein sequence ID" value="MEK0187837.1"/>
    <property type="molecule type" value="Genomic_DNA"/>
</dbReference>
<gene>
    <name evidence="1" type="ORF">WMG39_23790</name>
</gene>
<evidence type="ECO:0000313" key="1">
    <source>
        <dbReference type="EMBL" id="MEK0187837.1"/>
    </source>
</evidence>
<organism evidence="1 2">
    <name type="scientific">Microcoleus anatoxicus PTRS2</name>
    <dbReference type="NCBI Taxonomy" id="2705321"/>
    <lineage>
        <taxon>Bacteria</taxon>
        <taxon>Bacillati</taxon>
        <taxon>Cyanobacteriota</taxon>
        <taxon>Cyanophyceae</taxon>
        <taxon>Oscillatoriophycideae</taxon>
        <taxon>Oscillatoriales</taxon>
        <taxon>Microcoleaceae</taxon>
        <taxon>Microcoleus</taxon>
        <taxon>Microcoleus anatoxicus</taxon>
    </lineage>
</organism>
<dbReference type="Gene3D" id="3.30.310.110">
    <property type="entry name" value="XisI-like"/>
    <property type="match status" value="1"/>
</dbReference>
<dbReference type="SUPFAM" id="SSF143847">
    <property type="entry name" value="XisI-like"/>
    <property type="match status" value="1"/>
</dbReference>
<dbReference type="InterPro" id="IPR014968">
    <property type="entry name" value="XisI"/>
</dbReference>
<dbReference type="InterPro" id="IPR035943">
    <property type="entry name" value="XisI-like_sf"/>
</dbReference>
<dbReference type="Proteomes" id="UP001384579">
    <property type="component" value="Unassembled WGS sequence"/>
</dbReference>
<accession>A0ABU8YTN9</accession>
<keyword evidence="2" id="KW-1185">Reference proteome</keyword>
<dbReference type="CDD" id="cd16382">
    <property type="entry name" value="XisI-like"/>
    <property type="match status" value="1"/>
</dbReference>
<comment type="caution">
    <text evidence="1">The sequence shown here is derived from an EMBL/GenBank/DDBJ whole genome shotgun (WGS) entry which is preliminary data.</text>
</comment>
<dbReference type="RefSeq" id="WP_340521541.1">
    <property type="nucleotide sequence ID" value="NZ_JBBLXS010000449.1"/>
</dbReference>
<proteinExistence type="predicted"/>
<name>A0ABU8YTN9_9CYAN</name>
<sequence length="111" mass="12769">MDKLEHYRQWIQALLTEYVATPVSNGAIESQIIFDTQRDHYQVTNVGWDGHRRVYGCVLHLDIKDGKIWLQQNTTEMRVAHELVAMGVAKEDIILGFQATYVREYTGFGVA</sequence>
<reference evidence="1 2" key="1">
    <citation type="journal article" date="2020" name="Harmful Algae">
        <title>Molecular and morphological characterization of a novel dihydroanatoxin-a producing Microcoleus species (cyanobacteria) from the Russian River, California, USA.</title>
        <authorList>
            <person name="Conklin K.Y."/>
            <person name="Stancheva R."/>
            <person name="Otten T.G."/>
            <person name="Fadness R."/>
            <person name="Boyer G.L."/>
            <person name="Read B."/>
            <person name="Zhang X."/>
            <person name="Sheath R.G."/>
        </authorList>
    </citation>
    <scope>NUCLEOTIDE SEQUENCE [LARGE SCALE GENOMIC DNA]</scope>
    <source>
        <strain evidence="1 2">PTRS2</strain>
    </source>
</reference>
<evidence type="ECO:0000313" key="2">
    <source>
        <dbReference type="Proteomes" id="UP001384579"/>
    </source>
</evidence>